<dbReference type="CDD" id="cd00397">
    <property type="entry name" value="DNA_BRE_C"/>
    <property type="match status" value="1"/>
</dbReference>
<protein>
    <recommendedName>
        <fullName evidence="5">Tyr recombinase domain-containing protein</fullName>
    </recommendedName>
</protein>
<dbReference type="InterPro" id="IPR011010">
    <property type="entry name" value="DNA_brk_join_enz"/>
</dbReference>
<evidence type="ECO:0000256" key="1">
    <source>
        <dbReference type="ARBA" id="ARBA00008857"/>
    </source>
</evidence>
<evidence type="ECO:0000256" key="2">
    <source>
        <dbReference type="ARBA" id="ARBA00022908"/>
    </source>
</evidence>
<name>A0AAI9KWN3_AERCA</name>
<accession>A0AAI9KWN3</accession>
<dbReference type="GO" id="GO:0003677">
    <property type="term" value="F:DNA binding"/>
    <property type="evidence" value="ECO:0007669"/>
    <property type="project" value="UniProtKB-KW"/>
</dbReference>
<organism evidence="6 7">
    <name type="scientific">Aeromonas caviae</name>
    <name type="common">Aeromonas punctata</name>
    <dbReference type="NCBI Taxonomy" id="648"/>
    <lineage>
        <taxon>Bacteria</taxon>
        <taxon>Pseudomonadati</taxon>
        <taxon>Pseudomonadota</taxon>
        <taxon>Gammaproteobacteria</taxon>
        <taxon>Aeromonadales</taxon>
        <taxon>Aeromonadaceae</taxon>
        <taxon>Aeromonas</taxon>
    </lineage>
</organism>
<dbReference type="GO" id="GO:0015074">
    <property type="term" value="P:DNA integration"/>
    <property type="evidence" value="ECO:0007669"/>
    <property type="project" value="UniProtKB-KW"/>
</dbReference>
<gene>
    <name evidence="6" type="ORF">KAM348_41030</name>
</gene>
<keyword evidence="2" id="KW-0229">DNA integration</keyword>
<dbReference type="InterPro" id="IPR050090">
    <property type="entry name" value="Tyrosine_recombinase_XerCD"/>
</dbReference>
<reference evidence="6" key="1">
    <citation type="submission" date="2021-07" db="EMBL/GenBank/DDBJ databases">
        <title>Draft genome sequence of carbapenem-resistant Aeromonas spp. in Japan.</title>
        <authorList>
            <person name="Maehana S."/>
            <person name="Suzuki M."/>
            <person name="Kitasato H."/>
        </authorList>
    </citation>
    <scope>NUCLEOTIDE SEQUENCE</scope>
    <source>
        <strain evidence="6">KAM348</strain>
    </source>
</reference>
<evidence type="ECO:0000256" key="4">
    <source>
        <dbReference type="ARBA" id="ARBA00023172"/>
    </source>
</evidence>
<dbReference type="GO" id="GO:0006310">
    <property type="term" value="P:DNA recombination"/>
    <property type="evidence" value="ECO:0007669"/>
    <property type="project" value="UniProtKB-KW"/>
</dbReference>
<evidence type="ECO:0000259" key="5">
    <source>
        <dbReference type="PROSITE" id="PS51898"/>
    </source>
</evidence>
<dbReference type="RefSeq" id="WP_302354623.1">
    <property type="nucleotide sequence ID" value="NZ_JAYGOM010000084.1"/>
</dbReference>
<keyword evidence="3" id="KW-0238">DNA-binding</keyword>
<feature type="domain" description="Tyr recombinase" evidence="5">
    <location>
        <begin position="215"/>
        <end position="439"/>
    </location>
</feature>
<dbReference type="EMBL" id="BPNL01000086">
    <property type="protein sequence ID" value="GJA56680.1"/>
    <property type="molecule type" value="Genomic_DNA"/>
</dbReference>
<comment type="caution">
    <text evidence="6">The sequence shown here is derived from an EMBL/GenBank/DDBJ whole genome shotgun (WGS) entry which is preliminary data.</text>
</comment>
<dbReference type="PANTHER" id="PTHR30349:SF41">
    <property type="entry name" value="INTEGRASE_RECOMBINASE PROTEIN MJ0367-RELATED"/>
    <property type="match status" value="1"/>
</dbReference>
<dbReference type="PANTHER" id="PTHR30349">
    <property type="entry name" value="PHAGE INTEGRASE-RELATED"/>
    <property type="match status" value="1"/>
</dbReference>
<dbReference type="InterPro" id="IPR002104">
    <property type="entry name" value="Integrase_catalytic"/>
</dbReference>
<dbReference type="Pfam" id="PF00589">
    <property type="entry name" value="Phage_integrase"/>
    <property type="match status" value="1"/>
</dbReference>
<keyword evidence="4" id="KW-0233">DNA recombination</keyword>
<evidence type="ECO:0000313" key="7">
    <source>
        <dbReference type="Proteomes" id="UP000887009"/>
    </source>
</evidence>
<dbReference type="PROSITE" id="PS51898">
    <property type="entry name" value="TYR_RECOMBINASE"/>
    <property type="match status" value="1"/>
</dbReference>
<evidence type="ECO:0000313" key="6">
    <source>
        <dbReference type="EMBL" id="GJA56680.1"/>
    </source>
</evidence>
<dbReference type="Gene3D" id="1.10.443.10">
    <property type="entry name" value="Intergrase catalytic core"/>
    <property type="match status" value="1"/>
</dbReference>
<dbReference type="Proteomes" id="UP000887009">
    <property type="component" value="Unassembled WGS sequence"/>
</dbReference>
<sequence length="483" mass="55050">MKGVNQKKHVELIETTRNGIPTFRLLCDDKLMAEFFDSWAYKLAKKQKYRTVRTYCYQVCTFLNYIYEVVEQNGDLTTLLLMDAIDSFESYLAFGVDSESEMASNAAKALGSKNLSGSSIETHVAAVNRFIDASEELRKGLMQLEGAGYINNTVTSSLPLTISRYEATTASVKAAIKANSWLAGCISGGYKKIKRAGLKAKAKPSMLAHTDEYGGDEKAFPIDKFRELIDATDCLRDKVLWCMMAASGIRFSEATTMFIGDVAAHNFGEKKLLVIDPDTRRDELKKYLTEGQINRLPHKGRASPETFLIEPFASMLWNYLDQYIQEQRELEKRGRKPVIHPFIIRNLTNGNPMVNSYQSLLERFQAAAMKATKEVYGFHSLRHMYGYYLMNYCPNPNPRSDKPFGLEESIVQSYMGHKDPKSTKRYARLDYKMLEVTMATANMLRMENPFFSVNNVQITHLEQQLEKLKNKQIILQGNRDQTQ</sequence>
<dbReference type="AlphaFoldDB" id="A0AAI9KWN3"/>
<comment type="similarity">
    <text evidence="1">Belongs to the 'phage' integrase family.</text>
</comment>
<dbReference type="InterPro" id="IPR013762">
    <property type="entry name" value="Integrase-like_cat_sf"/>
</dbReference>
<dbReference type="SUPFAM" id="SSF56349">
    <property type="entry name" value="DNA breaking-rejoining enzymes"/>
    <property type="match status" value="1"/>
</dbReference>
<evidence type="ECO:0000256" key="3">
    <source>
        <dbReference type="ARBA" id="ARBA00023125"/>
    </source>
</evidence>
<proteinExistence type="inferred from homology"/>